<evidence type="ECO:0000313" key="2">
    <source>
        <dbReference type="Proteomes" id="UP001085076"/>
    </source>
</evidence>
<name>A0A9D5D841_9LILI</name>
<dbReference type="EMBL" id="JAGGNH010000001">
    <property type="protein sequence ID" value="KAJ0987050.1"/>
    <property type="molecule type" value="Genomic_DNA"/>
</dbReference>
<proteinExistence type="predicted"/>
<dbReference type="InterPro" id="IPR035985">
    <property type="entry name" value="Ubiquitin-activating_enz"/>
</dbReference>
<dbReference type="SUPFAM" id="SSF69572">
    <property type="entry name" value="Activating enzymes of the ubiquitin-like proteins"/>
    <property type="match status" value="1"/>
</dbReference>
<sequence>MRGCGVGVEYMRLPASHYSVLDAELIECVDENTLLLSCEIWLHFGRFWVYVLALDKFRNDFGRFPAAGSSEDAEKLISFAGKVDKKIVVSRLEEIDIKLLHQSASGSEAVLNPMVAVFGGIVGEEVVKSMLWKIPSIIVSGEIQIFFEK</sequence>
<comment type="caution">
    <text evidence="1">The sequence shown here is derived from an EMBL/GenBank/DDBJ whole genome shotgun (WGS) entry which is preliminary data.</text>
</comment>
<reference evidence="1" key="2">
    <citation type="journal article" date="2022" name="Hortic Res">
        <title>The genome of Dioscorea zingiberensis sheds light on the biosynthesis, origin and evolution of the medicinally important diosgenin saponins.</title>
        <authorList>
            <person name="Li Y."/>
            <person name="Tan C."/>
            <person name="Li Z."/>
            <person name="Guo J."/>
            <person name="Li S."/>
            <person name="Chen X."/>
            <person name="Wang C."/>
            <person name="Dai X."/>
            <person name="Yang H."/>
            <person name="Song W."/>
            <person name="Hou L."/>
            <person name="Xu J."/>
            <person name="Tong Z."/>
            <person name="Xu A."/>
            <person name="Yuan X."/>
            <person name="Wang W."/>
            <person name="Yang Q."/>
            <person name="Chen L."/>
            <person name="Sun Z."/>
            <person name="Wang K."/>
            <person name="Pan B."/>
            <person name="Chen J."/>
            <person name="Bao Y."/>
            <person name="Liu F."/>
            <person name="Qi X."/>
            <person name="Gang D.R."/>
            <person name="Wen J."/>
            <person name="Li J."/>
        </authorList>
    </citation>
    <scope>NUCLEOTIDE SEQUENCE</scope>
    <source>
        <strain evidence="1">Dzin_1.0</strain>
    </source>
</reference>
<dbReference type="Gene3D" id="3.40.50.12550">
    <property type="entry name" value="Ubiquitin-activating enzyme E1, inactive adenylation domain, subdomain 2"/>
    <property type="match status" value="1"/>
</dbReference>
<gene>
    <name evidence="1" type="ORF">J5N97_005406</name>
</gene>
<organism evidence="1 2">
    <name type="scientific">Dioscorea zingiberensis</name>
    <dbReference type="NCBI Taxonomy" id="325984"/>
    <lineage>
        <taxon>Eukaryota</taxon>
        <taxon>Viridiplantae</taxon>
        <taxon>Streptophyta</taxon>
        <taxon>Embryophyta</taxon>
        <taxon>Tracheophyta</taxon>
        <taxon>Spermatophyta</taxon>
        <taxon>Magnoliopsida</taxon>
        <taxon>Liliopsida</taxon>
        <taxon>Dioscoreales</taxon>
        <taxon>Dioscoreaceae</taxon>
        <taxon>Dioscorea</taxon>
    </lineage>
</organism>
<protein>
    <submittedName>
        <fullName evidence="1">Uncharacterized protein</fullName>
    </submittedName>
</protein>
<dbReference type="GO" id="GO:0008641">
    <property type="term" value="F:ubiquitin-like modifier activating enzyme activity"/>
    <property type="evidence" value="ECO:0007669"/>
    <property type="project" value="InterPro"/>
</dbReference>
<accession>A0A9D5D841</accession>
<reference evidence="1" key="1">
    <citation type="submission" date="2021-03" db="EMBL/GenBank/DDBJ databases">
        <authorList>
            <person name="Li Z."/>
            <person name="Yang C."/>
        </authorList>
    </citation>
    <scope>NUCLEOTIDE SEQUENCE</scope>
    <source>
        <strain evidence="1">Dzin_1.0</strain>
        <tissue evidence="1">Leaf</tissue>
    </source>
</reference>
<evidence type="ECO:0000313" key="1">
    <source>
        <dbReference type="EMBL" id="KAJ0987050.1"/>
    </source>
</evidence>
<keyword evidence="2" id="KW-1185">Reference proteome</keyword>
<dbReference type="AlphaFoldDB" id="A0A9D5D841"/>
<dbReference type="Proteomes" id="UP001085076">
    <property type="component" value="Miscellaneous, Linkage group lg01"/>
</dbReference>
<dbReference type="OrthoDB" id="1929953at2759"/>